<organism evidence="1">
    <name type="scientific">uncultured marine thaumarchaeote KM3_15_E05</name>
    <dbReference type="NCBI Taxonomy" id="1456027"/>
    <lineage>
        <taxon>Archaea</taxon>
        <taxon>Nitrososphaerota</taxon>
        <taxon>environmental samples</taxon>
    </lineage>
</organism>
<evidence type="ECO:0000313" key="1">
    <source>
        <dbReference type="EMBL" id="AIF02851.1"/>
    </source>
</evidence>
<name>A0A075GFL5_9ARCH</name>
<sequence>MGLLYTTRYLDFPTDSWKQISVNPTIFEVVSNSVVLKICDISLKERKLTFRKGAKIKYMCTVAKYRLTWNDEDLV</sequence>
<dbReference type="AlphaFoldDB" id="A0A075GFL5"/>
<dbReference type="EMBL" id="KF900663">
    <property type="protein sequence ID" value="AIF02851.1"/>
    <property type="molecule type" value="Genomic_DNA"/>
</dbReference>
<reference evidence="1" key="1">
    <citation type="journal article" date="2014" name="Genome Biol. Evol.">
        <title>Pangenome evidence for extensive interdomain horizontal transfer affecting lineage core and shell genes in uncultured planktonic thaumarchaeota and euryarchaeota.</title>
        <authorList>
            <person name="Deschamps P."/>
            <person name="Zivanovic Y."/>
            <person name="Moreira D."/>
            <person name="Rodriguez-Valera F."/>
            <person name="Lopez-Garcia P."/>
        </authorList>
    </citation>
    <scope>NUCLEOTIDE SEQUENCE</scope>
</reference>
<protein>
    <submittedName>
        <fullName evidence="1">Uncharacterized protein</fullName>
    </submittedName>
</protein>
<accession>A0A075GFL5</accession>
<proteinExistence type="predicted"/>